<evidence type="ECO:0000313" key="2">
    <source>
        <dbReference type="EMBL" id="KDR85848.1"/>
    </source>
</evidence>
<keyword evidence="3" id="KW-1185">Reference proteome</keyword>
<dbReference type="PANTHER" id="PTHR38115:SF1">
    <property type="entry name" value="LIPOCALIN-LIKE DOMAIN-CONTAINING PROTEIN"/>
    <property type="match status" value="1"/>
</dbReference>
<gene>
    <name evidence="2" type="ORF">GALMADRAFT_132491</name>
</gene>
<reference evidence="3" key="1">
    <citation type="journal article" date="2014" name="Proc. Natl. Acad. Sci. U.S.A.">
        <title>Extensive sampling of basidiomycete genomes demonstrates inadequacy of the white-rot/brown-rot paradigm for wood decay fungi.</title>
        <authorList>
            <person name="Riley R."/>
            <person name="Salamov A.A."/>
            <person name="Brown D.W."/>
            <person name="Nagy L.G."/>
            <person name="Floudas D."/>
            <person name="Held B.W."/>
            <person name="Levasseur A."/>
            <person name="Lombard V."/>
            <person name="Morin E."/>
            <person name="Otillar R."/>
            <person name="Lindquist E.A."/>
            <person name="Sun H."/>
            <person name="LaButti K.M."/>
            <person name="Schmutz J."/>
            <person name="Jabbour D."/>
            <person name="Luo H."/>
            <person name="Baker S.E."/>
            <person name="Pisabarro A.G."/>
            <person name="Walton J.D."/>
            <person name="Blanchette R.A."/>
            <person name="Henrissat B."/>
            <person name="Martin F."/>
            <person name="Cullen D."/>
            <person name="Hibbett D.S."/>
            <person name="Grigoriev I.V."/>
        </authorList>
    </citation>
    <scope>NUCLEOTIDE SEQUENCE [LARGE SCALE GENOMIC DNA]</scope>
    <source>
        <strain evidence="3">CBS 339.88</strain>
    </source>
</reference>
<evidence type="ECO:0000256" key="1">
    <source>
        <dbReference type="SAM" id="MobiDB-lite"/>
    </source>
</evidence>
<accession>A0A067U363</accession>
<sequence>MAAPPDLTTSDFSGTYILNKTLTDTTATDTILQLQGVSWWTRKAISLGTITLYIKHYTSTPESPSPKSKSKSNSVEHIDIDQTITGGIPGTTELRTLDWAARESNDRIFGNVVGQSRRLSKTQLDAEIGDEARFLKEGWTEDSLERGVVQSYVWSDTPKSGTKWIGNQIWGMEVINGERRYVRHLKFTGPNDEDIETRLIYDYRGPLATKIRGV</sequence>
<dbReference type="AlphaFoldDB" id="A0A067U363"/>
<evidence type="ECO:0000313" key="3">
    <source>
        <dbReference type="Proteomes" id="UP000027222"/>
    </source>
</evidence>
<dbReference type="HOGENOM" id="CLU_088979_2_0_1"/>
<organism evidence="2 3">
    <name type="scientific">Galerina marginata (strain CBS 339.88)</name>
    <dbReference type="NCBI Taxonomy" id="685588"/>
    <lineage>
        <taxon>Eukaryota</taxon>
        <taxon>Fungi</taxon>
        <taxon>Dikarya</taxon>
        <taxon>Basidiomycota</taxon>
        <taxon>Agaricomycotina</taxon>
        <taxon>Agaricomycetes</taxon>
        <taxon>Agaricomycetidae</taxon>
        <taxon>Agaricales</taxon>
        <taxon>Agaricineae</taxon>
        <taxon>Strophariaceae</taxon>
        <taxon>Galerina</taxon>
    </lineage>
</organism>
<feature type="region of interest" description="Disordered" evidence="1">
    <location>
        <begin position="59"/>
        <end position="89"/>
    </location>
</feature>
<dbReference type="InterPro" id="IPR053037">
    <property type="entry name" value="Pericyclase_pydY-like"/>
</dbReference>
<name>A0A067U363_GALM3</name>
<dbReference type="PANTHER" id="PTHR38115">
    <property type="entry name" value="LIPOCALIN-LIKE DOMAIN-CONTAINING PROTEIN"/>
    <property type="match status" value="1"/>
</dbReference>
<dbReference type="EMBL" id="KL142367">
    <property type="protein sequence ID" value="KDR85848.1"/>
    <property type="molecule type" value="Genomic_DNA"/>
</dbReference>
<proteinExistence type="predicted"/>
<dbReference type="Proteomes" id="UP000027222">
    <property type="component" value="Unassembled WGS sequence"/>
</dbReference>
<dbReference type="OrthoDB" id="425354at2759"/>
<protein>
    <submittedName>
        <fullName evidence="2">Uncharacterized protein</fullName>
    </submittedName>
</protein>
<feature type="compositionally biased region" description="Low complexity" evidence="1">
    <location>
        <begin position="59"/>
        <end position="73"/>
    </location>
</feature>